<proteinExistence type="inferred from homology"/>
<evidence type="ECO:0000256" key="5">
    <source>
        <dbReference type="ARBA" id="ARBA00023002"/>
    </source>
</evidence>
<gene>
    <name evidence="7" type="ORF">E0W60_30545</name>
</gene>
<dbReference type="Gene3D" id="1.20.140.10">
    <property type="entry name" value="Butyryl-CoA Dehydrogenase, subunit A, domain 3"/>
    <property type="match status" value="1"/>
</dbReference>
<reference evidence="7 8" key="1">
    <citation type="submission" date="2019-03" db="EMBL/GenBank/DDBJ databases">
        <title>Efficiently degradation of phenoxyalkanoic acid herbicides by Cupriavidus oxalaticus strain X32.</title>
        <authorList>
            <person name="Sheng X."/>
        </authorList>
    </citation>
    <scope>NUCLEOTIDE SEQUENCE [LARGE SCALE GENOMIC DNA]</scope>
    <source>
        <strain evidence="7 8">X32</strain>
        <plasmid evidence="7 8">unnamed1</plasmid>
    </source>
</reference>
<dbReference type="RefSeq" id="WP_135706640.1">
    <property type="nucleotide sequence ID" value="NZ_CP038636.1"/>
</dbReference>
<dbReference type="InterPro" id="IPR009100">
    <property type="entry name" value="AcylCoA_DH/oxidase_NM_dom_sf"/>
</dbReference>
<dbReference type="Gene3D" id="1.10.540.10">
    <property type="entry name" value="Acyl-CoA dehydrogenase/oxidase, N-terminal domain"/>
    <property type="match status" value="1"/>
</dbReference>
<dbReference type="InterPro" id="IPR036250">
    <property type="entry name" value="AcylCo_DH-like_C"/>
</dbReference>
<evidence type="ECO:0000256" key="1">
    <source>
        <dbReference type="ARBA" id="ARBA00001974"/>
    </source>
</evidence>
<dbReference type="OrthoDB" id="2450120at2"/>
<dbReference type="GO" id="GO:0050660">
    <property type="term" value="F:flavin adenine dinucleotide binding"/>
    <property type="evidence" value="ECO:0007669"/>
    <property type="project" value="InterPro"/>
</dbReference>
<evidence type="ECO:0000256" key="4">
    <source>
        <dbReference type="ARBA" id="ARBA00022827"/>
    </source>
</evidence>
<evidence type="ECO:0000256" key="3">
    <source>
        <dbReference type="ARBA" id="ARBA00022630"/>
    </source>
</evidence>
<organism evidence="7 8">
    <name type="scientific">Cupriavidus oxalaticus</name>
    <dbReference type="NCBI Taxonomy" id="96344"/>
    <lineage>
        <taxon>Bacteria</taxon>
        <taxon>Pseudomonadati</taxon>
        <taxon>Pseudomonadota</taxon>
        <taxon>Betaproteobacteria</taxon>
        <taxon>Burkholderiales</taxon>
        <taxon>Burkholderiaceae</taxon>
        <taxon>Cupriavidus</taxon>
    </lineage>
</organism>
<comment type="similarity">
    <text evidence="2">Belongs to the acyl-CoA dehydrogenase family.</text>
</comment>
<comment type="cofactor">
    <cofactor evidence="1">
        <name>FAD</name>
        <dbReference type="ChEBI" id="CHEBI:57692"/>
    </cofactor>
</comment>
<name>A0A4P7LGZ9_9BURK</name>
<dbReference type="PANTHER" id="PTHR43884:SF20">
    <property type="entry name" value="ACYL-COA DEHYDROGENASE FADE28"/>
    <property type="match status" value="1"/>
</dbReference>
<sequence length="341" mass="34993">MTDSILDGFQRALQDVCTDERLRRTEAGEGAAQLWAEIDALGYTDALASEAHGGFGLPLASFYPLAFAAGHAGLGLPFAETAMARALLAEAGHAAGPGCIAIAVATVKGEGLVCRDTPGAALCSHVLASLDGNWLLLPTAAARTTPGFYRPQASATLLWENAAEAEASFAVGDADAETLCNALHAAGMAGAMARVSELSALYANDRVQFGRPIGKFQAVQQDLSVLAEQAASADIGARIGCASATYRPAPLLAAAAKLRACEAAEKVTALAHAVHGAIGITEEHILGCFTRRLHEWRMAPGTAGRCAAVLGQALLAEHGLSMLDFVRLRLAPGADALAAAA</sequence>
<evidence type="ECO:0000256" key="2">
    <source>
        <dbReference type="ARBA" id="ARBA00009347"/>
    </source>
</evidence>
<dbReference type="Proteomes" id="UP000295294">
    <property type="component" value="Plasmid unnamed1"/>
</dbReference>
<protein>
    <submittedName>
        <fullName evidence="7">Acyl-CoA dehydrogenase</fullName>
    </submittedName>
</protein>
<evidence type="ECO:0000259" key="6">
    <source>
        <dbReference type="Pfam" id="PF00441"/>
    </source>
</evidence>
<keyword evidence="4" id="KW-0274">FAD</keyword>
<dbReference type="AlphaFoldDB" id="A0A4P7LGZ9"/>
<dbReference type="EMBL" id="CP038636">
    <property type="protein sequence ID" value="QBY55396.1"/>
    <property type="molecule type" value="Genomic_DNA"/>
</dbReference>
<evidence type="ECO:0000313" key="7">
    <source>
        <dbReference type="EMBL" id="QBY55396.1"/>
    </source>
</evidence>
<evidence type="ECO:0000313" key="8">
    <source>
        <dbReference type="Proteomes" id="UP000295294"/>
    </source>
</evidence>
<keyword evidence="3" id="KW-0285">Flavoprotein</keyword>
<dbReference type="GO" id="GO:0003995">
    <property type="term" value="F:acyl-CoA dehydrogenase activity"/>
    <property type="evidence" value="ECO:0007669"/>
    <property type="project" value="TreeGrafter"/>
</dbReference>
<dbReference type="InterPro" id="IPR009075">
    <property type="entry name" value="AcylCo_DH/oxidase_C"/>
</dbReference>
<dbReference type="InterPro" id="IPR037069">
    <property type="entry name" value="AcylCoA_DH/ox_N_sf"/>
</dbReference>
<keyword evidence="7" id="KW-0614">Plasmid</keyword>
<geneLocation type="plasmid" evidence="7">
    <name>unnamed1</name>
</geneLocation>
<feature type="domain" description="Acyl-CoA dehydrogenase/oxidase C-terminal" evidence="6">
    <location>
        <begin position="183"/>
        <end position="303"/>
    </location>
</feature>
<dbReference type="SUPFAM" id="SSF56645">
    <property type="entry name" value="Acyl-CoA dehydrogenase NM domain-like"/>
    <property type="match status" value="1"/>
</dbReference>
<dbReference type="Pfam" id="PF00441">
    <property type="entry name" value="Acyl-CoA_dh_1"/>
    <property type="match status" value="1"/>
</dbReference>
<dbReference type="KEGG" id="cox:E0W60_30545"/>
<dbReference type="SUPFAM" id="SSF47203">
    <property type="entry name" value="Acyl-CoA dehydrogenase C-terminal domain-like"/>
    <property type="match status" value="1"/>
</dbReference>
<accession>A0A4P7LGZ9</accession>
<dbReference type="PANTHER" id="PTHR43884">
    <property type="entry name" value="ACYL-COA DEHYDROGENASE"/>
    <property type="match status" value="1"/>
</dbReference>
<keyword evidence="5" id="KW-0560">Oxidoreductase</keyword>